<dbReference type="HAMAP" id="MF_00376">
    <property type="entry name" value="Dephospho_CoA_kinase"/>
    <property type="match status" value="1"/>
</dbReference>
<dbReference type="Proteomes" id="UP000278746">
    <property type="component" value="Unassembled WGS sequence"/>
</dbReference>
<comment type="subcellular location">
    <subcellularLocation>
        <location evidence="5">Cytoplasm</location>
    </subcellularLocation>
</comment>
<reference evidence="7 8" key="1">
    <citation type="submission" date="2018-10" db="EMBL/GenBank/DDBJ databases">
        <title>Bacillus Keqinensis sp. nov., a moderately halophilic bacterium isolated from a saline-alkaline lake.</title>
        <authorList>
            <person name="Wang H."/>
        </authorList>
    </citation>
    <scope>NUCLEOTIDE SEQUENCE [LARGE SCALE GENOMIC DNA]</scope>
    <source>
        <strain evidence="7 8">KQ-3</strain>
    </source>
</reference>
<evidence type="ECO:0000256" key="3">
    <source>
        <dbReference type="ARBA" id="ARBA00022840"/>
    </source>
</evidence>
<dbReference type="RefSeq" id="WP_122897972.1">
    <property type="nucleotide sequence ID" value="NZ_RHIB01000001.1"/>
</dbReference>
<accession>A0A3M7TZJ1</accession>
<dbReference type="GO" id="GO:0005737">
    <property type="term" value="C:cytoplasm"/>
    <property type="evidence" value="ECO:0007669"/>
    <property type="project" value="UniProtKB-SubCell"/>
</dbReference>
<evidence type="ECO:0000256" key="1">
    <source>
        <dbReference type="ARBA" id="ARBA00009018"/>
    </source>
</evidence>
<dbReference type="EC" id="2.7.1.24" evidence="5 6"/>
<keyword evidence="4 5" id="KW-0173">Coenzyme A biosynthesis</keyword>
<dbReference type="GO" id="GO:0015937">
    <property type="term" value="P:coenzyme A biosynthetic process"/>
    <property type="evidence" value="ECO:0007669"/>
    <property type="project" value="UniProtKB-UniRule"/>
</dbReference>
<keyword evidence="5" id="KW-0963">Cytoplasm</keyword>
<evidence type="ECO:0000313" key="7">
    <source>
        <dbReference type="EMBL" id="RNA70312.1"/>
    </source>
</evidence>
<dbReference type="Gene3D" id="3.40.50.300">
    <property type="entry name" value="P-loop containing nucleotide triphosphate hydrolases"/>
    <property type="match status" value="1"/>
</dbReference>
<dbReference type="FunFam" id="3.40.50.300:FF:000485">
    <property type="entry name" value="Dephospho-CoA kinase CAB5"/>
    <property type="match status" value="1"/>
</dbReference>
<evidence type="ECO:0000256" key="5">
    <source>
        <dbReference type="HAMAP-Rule" id="MF_00376"/>
    </source>
</evidence>
<dbReference type="AlphaFoldDB" id="A0A3M7TZJ1"/>
<keyword evidence="3 5" id="KW-0067">ATP-binding</keyword>
<comment type="pathway">
    <text evidence="5">Cofactor biosynthesis; coenzyme A biosynthesis; CoA from (R)-pantothenate: step 5/5.</text>
</comment>
<dbReference type="UniPathway" id="UPA00241">
    <property type="reaction ID" value="UER00356"/>
</dbReference>
<keyword evidence="5 7" id="KW-0418">Kinase</keyword>
<comment type="caution">
    <text evidence="7">The sequence shown here is derived from an EMBL/GenBank/DDBJ whole genome shotgun (WGS) entry which is preliminary data.</text>
</comment>
<keyword evidence="2 5" id="KW-0547">Nucleotide-binding</keyword>
<evidence type="ECO:0000256" key="4">
    <source>
        <dbReference type="ARBA" id="ARBA00022993"/>
    </source>
</evidence>
<evidence type="ECO:0000313" key="8">
    <source>
        <dbReference type="Proteomes" id="UP000278746"/>
    </source>
</evidence>
<dbReference type="SUPFAM" id="SSF52540">
    <property type="entry name" value="P-loop containing nucleoside triphosphate hydrolases"/>
    <property type="match status" value="1"/>
</dbReference>
<name>A0A3M7TZJ1_9BACI</name>
<dbReference type="CDD" id="cd02022">
    <property type="entry name" value="DPCK"/>
    <property type="match status" value="1"/>
</dbReference>
<dbReference type="InterPro" id="IPR027417">
    <property type="entry name" value="P-loop_NTPase"/>
</dbReference>
<dbReference type="Pfam" id="PF01121">
    <property type="entry name" value="CoaE"/>
    <property type="match status" value="1"/>
</dbReference>
<dbReference type="GO" id="GO:0004140">
    <property type="term" value="F:dephospho-CoA kinase activity"/>
    <property type="evidence" value="ECO:0007669"/>
    <property type="project" value="UniProtKB-UniRule"/>
</dbReference>
<dbReference type="GO" id="GO:0005524">
    <property type="term" value="F:ATP binding"/>
    <property type="evidence" value="ECO:0007669"/>
    <property type="project" value="UniProtKB-UniRule"/>
</dbReference>
<comment type="catalytic activity">
    <reaction evidence="5">
        <text>3'-dephospho-CoA + ATP = ADP + CoA + H(+)</text>
        <dbReference type="Rhea" id="RHEA:18245"/>
        <dbReference type="ChEBI" id="CHEBI:15378"/>
        <dbReference type="ChEBI" id="CHEBI:30616"/>
        <dbReference type="ChEBI" id="CHEBI:57287"/>
        <dbReference type="ChEBI" id="CHEBI:57328"/>
        <dbReference type="ChEBI" id="CHEBI:456216"/>
        <dbReference type="EC" id="2.7.1.24"/>
    </reaction>
</comment>
<dbReference type="EMBL" id="RHIB01000001">
    <property type="protein sequence ID" value="RNA70312.1"/>
    <property type="molecule type" value="Genomic_DNA"/>
</dbReference>
<protein>
    <recommendedName>
        <fullName evidence="5 6">Dephospho-CoA kinase</fullName>
        <ecNumber evidence="5 6">2.7.1.24</ecNumber>
    </recommendedName>
    <alternativeName>
        <fullName evidence="5">Dephosphocoenzyme A kinase</fullName>
    </alternativeName>
</protein>
<proteinExistence type="inferred from homology"/>
<keyword evidence="8" id="KW-1185">Reference proteome</keyword>
<dbReference type="OrthoDB" id="9812943at2"/>
<comment type="function">
    <text evidence="5">Catalyzes the phosphorylation of the 3'-hydroxyl group of dephosphocoenzyme A to form coenzyme A.</text>
</comment>
<sequence>MIIGLTGGIASGKSTVSQMMGDWEIPVVDADVIAREVVEPGHEAYEKIVQAFGRGVLHDDGTLHRKKLGSIIFNDEEKRKKLNSIVHPAVRGEMKKQRDDLLSAGHPHVVLDIPLLIESELEYLVDRTLLVYVDAGTQLKRLMARDASSEDDARSRINSQMPLDEKKTRVDAVIDNSGTVKETRNELTGVLKSWGIG</sequence>
<gene>
    <name evidence="5" type="primary">coaE</name>
    <name evidence="7" type="ORF">EBO34_10415</name>
</gene>
<dbReference type="PANTHER" id="PTHR10695:SF46">
    <property type="entry name" value="BIFUNCTIONAL COENZYME A SYNTHASE-RELATED"/>
    <property type="match status" value="1"/>
</dbReference>
<comment type="similarity">
    <text evidence="1 5">Belongs to the CoaE family.</text>
</comment>
<evidence type="ECO:0000256" key="6">
    <source>
        <dbReference type="NCBIfam" id="TIGR00152"/>
    </source>
</evidence>
<dbReference type="NCBIfam" id="TIGR00152">
    <property type="entry name" value="dephospho-CoA kinase"/>
    <property type="match status" value="1"/>
</dbReference>
<keyword evidence="5 7" id="KW-0808">Transferase</keyword>
<dbReference type="InterPro" id="IPR001977">
    <property type="entry name" value="Depp_CoAkinase"/>
</dbReference>
<evidence type="ECO:0000256" key="2">
    <source>
        <dbReference type="ARBA" id="ARBA00022741"/>
    </source>
</evidence>
<organism evidence="7 8">
    <name type="scientific">Alteribacter keqinensis</name>
    <dbReference type="NCBI Taxonomy" id="2483800"/>
    <lineage>
        <taxon>Bacteria</taxon>
        <taxon>Bacillati</taxon>
        <taxon>Bacillota</taxon>
        <taxon>Bacilli</taxon>
        <taxon>Bacillales</taxon>
        <taxon>Bacillaceae</taxon>
        <taxon>Alteribacter</taxon>
    </lineage>
</organism>
<dbReference type="PANTHER" id="PTHR10695">
    <property type="entry name" value="DEPHOSPHO-COA KINASE-RELATED"/>
    <property type="match status" value="1"/>
</dbReference>
<feature type="binding site" evidence="5">
    <location>
        <begin position="10"/>
        <end position="15"/>
    </location>
    <ligand>
        <name>ATP</name>
        <dbReference type="ChEBI" id="CHEBI:30616"/>
    </ligand>
</feature>
<dbReference type="PROSITE" id="PS51219">
    <property type="entry name" value="DPCK"/>
    <property type="match status" value="1"/>
</dbReference>